<proteinExistence type="predicted"/>
<dbReference type="AlphaFoldDB" id="A0A367FIJ1"/>
<evidence type="ECO:0000313" key="2">
    <source>
        <dbReference type="Proteomes" id="UP000253094"/>
    </source>
</evidence>
<sequence>MTEVDWNMCQRHGNGFSAKFILDEKETAAPETADYVNTFVTLNDDGLELPGVSMEDAMRAFVSPTWTPVSVREAREHAQPEEMVLGVAGELGDRRVRVYAFQDRSGKGPVRVSARFLDD</sequence>
<organism evidence="1 2">
    <name type="scientific">Sphaerisporangium album</name>
    <dbReference type="NCBI Taxonomy" id="509200"/>
    <lineage>
        <taxon>Bacteria</taxon>
        <taxon>Bacillati</taxon>
        <taxon>Actinomycetota</taxon>
        <taxon>Actinomycetes</taxon>
        <taxon>Streptosporangiales</taxon>
        <taxon>Streptosporangiaceae</taxon>
        <taxon>Sphaerisporangium</taxon>
    </lineage>
</organism>
<name>A0A367FIJ1_9ACTN</name>
<dbReference type="Proteomes" id="UP000253094">
    <property type="component" value="Unassembled WGS sequence"/>
</dbReference>
<evidence type="ECO:0000313" key="1">
    <source>
        <dbReference type="EMBL" id="RCG29632.1"/>
    </source>
</evidence>
<protein>
    <submittedName>
        <fullName evidence="1">Uncharacterized protein</fullName>
    </submittedName>
</protein>
<dbReference type="RefSeq" id="WP_114030141.1">
    <property type="nucleotide sequence ID" value="NZ_QOIL01000010.1"/>
</dbReference>
<dbReference type="EMBL" id="QOIL01000010">
    <property type="protein sequence ID" value="RCG29632.1"/>
    <property type="molecule type" value="Genomic_DNA"/>
</dbReference>
<comment type="caution">
    <text evidence="1">The sequence shown here is derived from an EMBL/GenBank/DDBJ whole genome shotgun (WGS) entry which is preliminary data.</text>
</comment>
<keyword evidence="2" id="KW-1185">Reference proteome</keyword>
<accession>A0A367FIJ1</accession>
<reference evidence="1 2" key="1">
    <citation type="submission" date="2018-06" db="EMBL/GenBank/DDBJ databases">
        <title>Sphaerisporangium craniellae sp. nov., isolated from a marine sponge in the South China Sea.</title>
        <authorList>
            <person name="Li L."/>
        </authorList>
    </citation>
    <scope>NUCLEOTIDE SEQUENCE [LARGE SCALE GENOMIC DNA]</scope>
    <source>
        <strain evidence="1 2">CCTCC AA 208026</strain>
    </source>
</reference>
<gene>
    <name evidence="1" type="ORF">DQ384_18755</name>
</gene>